<reference evidence="1 2" key="1">
    <citation type="submission" date="2024-09" db="EMBL/GenBank/DDBJ databases">
        <authorList>
            <person name="Sun Q."/>
            <person name="Mori K."/>
        </authorList>
    </citation>
    <scope>NUCLEOTIDE SEQUENCE [LARGE SCALE GENOMIC DNA]</scope>
    <source>
        <strain evidence="1 2">NCAIM B.02529</strain>
    </source>
</reference>
<dbReference type="SUPFAM" id="SSF143842">
    <property type="entry name" value="YwmB-like"/>
    <property type="match status" value="1"/>
</dbReference>
<gene>
    <name evidence="1" type="ORF">ACFFGV_16875</name>
</gene>
<dbReference type="Proteomes" id="UP001589836">
    <property type="component" value="Unassembled WGS sequence"/>
</dbReference>
<proteinExistence type="predicted"/>
<comment type="caution">
    <text evidence="1">The sequence shown here is derived from an EMBL/GenBank/DDBJ whole genome shotgun (WGS) entry which is preliminary data.</text>
</comment>
<dbReference type="InterPro" id="IPR036209">
    <property type="entry name" value="YwmB-like_sf"/>
</dbReference>
<organism evidence="1 2">
    <name type="scientific">Pontibacillus salicampi</name>
    <dbReference type="NCBI Taxonomy" id="1449801"/>
    <lineage>
        <taxon>Bacteria</taxon>
        <taxon>Bacillati</taxon>
        <taxon>Bacillota</taxon>
        <taxon>Bacilli</taxon>
        <taxon>Bacillales</taxon>
        <taxon>Bacillaceae</taxon>
        <taxon>Pontibacillus</taxon>
    </lineage>
</organism>
<sequence length="239" mass="27308">MKHFSIIVVILLCIQPQLFQTAQAVDGDEFLPLEDMLTFAEDYELNVSEWSLQMKRQIKPEEVPHYVEALRDRYPDIQKDESSKRVRLVLSNHHKNDMIIESFIILLAKDTHSYAEVVYNVTGENTELSTISDFFPRFQAVKTGVFQENTTIFTCVKTDYNGMIDGVLLLEEFSNRVKMKELQTLNEEDFISVTGYSSQWTQAIPYENGTAANAQIALREGLGAKTTLTFGTPIITSEY</sequence>
<dbReference type="EMBL" id="JBHLTP010000013">
    <property type="protein sequence ID" value="MFC0525257.1"/>
    <property type="molecule type" value="Genomic_DNA"/>
</dbReference>
<dbReference type="Pfam" id="PF08680">
    <property type="entry name" value="DUF1779"/>
    <property type="match status" value="1"/>
</dbReference>
<dbReference type="RefSeq" id="WP_377350296.1">
    <property type="nucleotide sequence ID" value="NZ_JBHLTP010000013.1"/>
</dbReference>
<dbReference type="InterPro" id="IPR014794">
    <property type="entry name" value="DUF1779"/>
</dbReference>
<evidence type="ECO:0000313" key="1">
    <source>
        <dbReference type="EMBL" id="MFC0525257.1"/>
    </source>
</evidence>
<evidence type="ECO:0000313" key="2">
    <source>
        <dbReference type="Proteomes" id="UP001589836"/>
    </source>
</evidence>
<dbReference type="Gene3D" id="3.30.2030.10">
    <property type="entry name" value="YwmB-like"/>
    <property type="match status" value="1"/>
</dbReference>
<protein>
    <submittedName>
        <fullName evidence="1">YwmB family TATA-box binding protein</fullName>
    </submittedName>
</protein>
<dbReference type="Gene3D" id="3.30.360.40">
    <property type="entry name" value="YwmB-like"/>
    <property type="match status" value="1"/>
</dbReference>
<keyword evidence="2" id="KW-1185">Reference proteome</keyword>
<name>A0ABV6LSG5_9BACI</name>
<accession>A0ABV6LSG5</accession>